<dbReference type="Proteomes" id="UP000219422">
    <property type="component" value="Chromosome"/>
</dbReference>
<evidence type="ECO:0000313" key="2">
    <source>
        <dbReference type="Proteomes" id="UP000219422"/>
    </source>
</evidence>
<reference evidence="1 2" key="1">
    <citation type="submission" date="2017-10" db="EMBL/GenBank/DDBJ databases">
        <title>Sphingobium yanoikuyae S72.</title>
        <authorList>
            <person name="Sanchez E."/>
            <person name="Bustos P."/>
            <person name="Mendoza P."/>
            <person name="Guo X."/>
            <person name="Mendoza A."/>
        </authorList>
    </citation>
    <scope>NUCLEOTIDE SEQUENCE [LARGE SCALE GENOMIC DNA]</scope>
    <source>
        <strain evidence="1 2">S72</strain>
    </source>
</reference>
<organism evidence="1 2">
    <name type="scientific">Sphingobium yanoikuyae</name>
    <name type="common">Sphingomonas yanoikuyae</name>
    <dbReference type="NCBI Taxonomy" id="13690"/>
    <lineage>
        <taxon>Bacteria</taxon>
        <taxon>Pseudomonadati</taxon>
        <taxon>Pseudomonadota</taxon>
        <taxon>Alphaproteobacteria</taxon>
        <taxon>Sphingomonadales</taxon>
        <taxon>Sphingomonadaceae</taxon>
        <taxon>Sphingobium</taxon>
    </lineage>
</organism>
<sequence length="227" mass="24435">MASIQLVNSDMHATMRMRAPDAAAPLVRIVLSEFPAAAVACPILLSKRADTGAFYIGALQGFKPGEKLTNALDDQPAFHPLEAVREGFFAVEENIALDLAHDRFATGDGGDLLFDGDGNPTRSLQAVQSALGRLVAGQGVTDMFIAKLLSYGLVEPIDVTLNFDDGERLCLEGLFTVSLDALGDIDDVAAIDLFRAGHLQSAYMMIMSLQHIPLMAQRRNHRLAALL</sequence>
<dbReference type="RefSeq" id="WP_097385670.1">
    <property type="nucleotide sequence ID" value="NZ_CP023741.1"/>
</dbReference>
<dbReference type="AlphaFoldDB" id="A0A291N857"/>
<dbReference type="KEGG" id="sya:A6768_12810"/>
<gene>
    <name evidence="1" type="ORF">A6768_12810</name>
</gene>
<dbReference type="Pfam" id="PF07277">
    <property type="entry name" value="SapC"/>
    <property type="match status" value="1"/>
</dbReference>
<accession>A0A291N857</accession>
<proteinExistence type="predicted"/>
<name>A0A291N857_SPHYA</name>
<dbReference type="EMBL" id="CP023741">
    <property type="protein sequence ID" value="ATI83300.1"/>
    <property type="molecule type" value="Genomic_DNA"/>
</dbReference>
<dbReference type="InterPro" id="IPR010836">
    <property type="entry name" value="SapC"/>
</dbReference>
<dbReference type="GeneID" id="57777710"/>
<evidence type="ECO:0000313" key="1">
    <source>
        <dbReference type="EMBL" id="ATI83300.1"/>
    </source>
</evidence>
<protein>
    <submittedName>
        <fullName evidence="1">SapC-like protein</fullName>
    </submittedName>
</protein>